<evidence type="ECO:0000313" key="2">
    <source>
        <dbReference type="Proteomes" id="UP000501568"/>
    </source>
</evidence>
<dbReference type="Proteomes" id="UP000501568">
    <property type="component" value="Chromosome"/>
</dbReference>
<proteinExistence type="predicted"/>
<dbReference type="RefSeq" id="WP_165327140.1">
    <property type="nucleotide sequence ID" value="NZ_CP049109.1"/>
</dbReference>
<dbReference type="KEGG" id="spzr:G5C33_10330"/>
<organism evidence="1 2">
    <name type="scientific">Stakelama tenebrarum</name>
    <dbReference type="NCBI Taxonomy" id="2711215"/>
    <lineage>
        <taxon>Bacteria</taxon>
        <taxon>Pseudomonadati</taxon>
        <taxon>Pseudomonadota</taxon>
        <taxon>Alphaproteobacteria</taxon>
        <taxon>Sphingomonadales</taxon>
        <taxon>Sphingomonadaceae</taxon>
        <taxon>Stakelama</taxon>
    </lineage>
</organism>
<gene>
    <name evidence="1" type="ORF">G5C33_10330</name>
</gene>
<dbReference type="EMBL" id="CP049109">
    <property type="protein sequence ID" value="QIG80137.1"/>
    <property type="molecule type" value="Genomic_DNA"/>
</dbReference>
<name>A0A6G6Y5R6_9SPHN</name>
<keyword evidence="2" id="KW-1185">Reference proteome</keyword>
<evidence type="ECO:0000313" key="1">
    <source>
        <dbReference type="EMBL" id="QIG80137.1"/>
    </source>
</evidence>
<dbReference type="AlphaFoldDB" id="A0A6G6Y5R6"/>
<protein>
    <submittedName>
        <fullName evidence="1">Uncharacterized protein</fullName>
    </submittedName>
</protein>
<accession>A0A6G6Y5R6</accession>
<reference evidence="1 2" key="1">
    <citation type="submission" date="2020-02" db="EMBL/GenBank/DDBJ databases">
        <authorList>
            <person name="Zheng R.K."/>
            <person name="Sun C.M."/>
        </authorList>
    </citation>
    <scope>NUCLEOTIDE SEQUENCE [LARGE SCALE GENOMIC DNA]</scope>
    <source>
        <strain evidence="2">zrk23</strain>
    </source>
</reference>
<sequence>MSALRELAEQLKADDRLCAEDTLKLRREIWPNGAISTEEAELLLEMNDTLARSPEWLDFFVEALCHYMVHQVEPRRHISPENAEWLMARIGSDGHLDTLGEIELVVKILETAHSAPDTLRSFALEEVARVVLTGIGPTRCGSQHRPGQVTAPEAALLRRLLFASGSEWPGAISQAEAELLFRIKDATLDADNHEDWERLFVQGVGNYLMAYGGHDAVDRDEAALLAAFARDSDVRVLGFLGRVGQAAVAARGFRGGANAEPVDREAAERAARAIAADELAWLQARLDEDTARDALEVALLAFLAEESGNLALPR</sequence>